<dbReference type="Pfam" id="PF00535">
    <property type="entry name" value="Glycos_transf_2"/>
    <property type="match status" value="1"/>
</dbReference>
<dbReference type="PATRIC" id="fig|270351.6.peg.2202"/>
<dbReference type="OrthoDB" id="9806525at2"/>
<evidence type="ECO:0000313" key="2">
    <source>
        <dbReference type="EMBL" id="KMO30332.1"/>
    </source>
</evidence>
<organism evidence="2 3">
    <name type="scientific">Methylobacterium aquaticum</name>
    <dbReference type="NCBI Taxonomy" id="270351"/>
    <lineage>
        <taxon>Bacteria</taxon>
        <taxon>Pseudomonadati</taxon>
        <taxon>Pseudomonadota</taxon>
        <taxon>Alphaproteobacteria</taxon>
        <taxon>Hyphomicrobiales</taxon>
        <taxon>Methylobacteriaceae</taxon>
        <taxon>Methylobacterium</taxon>
    </lineage>
</organism>
<proteinExistence type="predicted"/>
<dbReference type="InterPro" id="IPR050256">
    <property type="entry name" value="Glycosyltransferase_2"/>
</dbReference>
<dbReference type="EMBL" id="LABX01000176">
    <property type="protein sequence ID" value="KMO30332.1"/>
    <property type="molecule type" value="Genomic_DNA"/>
</dbReference>
<sequence length="256" mass="28182">MLHGKKITVVLPAYNAAATLRRTYAEIPLDIVDDVILVDDASRDETVAVADELGLTVVRHARNCGYGGNQKTCYRTALARGADIVVMLHPDYQYAPRLVTAMASMIGSGEYDAVLASRILGKGALVGGMPLYKYVANRGLTFVQNLLMGQKLSEYHSGYRAWSRTVLENLPLDRCSDDFVFDNQMLAQAMGADFRIGEISCPTRYFAEASSINFRRSVVYGLGVLKTSLVYRLHRWGVRADPLFGAPAAKPVRTQP</sequence>
<dbReference type="GO" id="GO:0016740">
    <property type="term" value="F:transferase activity"/>
    <property type="evidence" value="ECO:0007669"/>
    <property type="project" value="UniProtKB-KW"/>
</dbReference>
<evidence type="ECO:0000313" key="3">
    <source>
        <dbReference type="Proteomes" id="UP000035929"/>
    </source>
</evidence>
<keyword evidence="2" id="KW-0808">Transferase</keyword>
<evidence type="ECO:0000259" key="1">
    <source>
        <dbReference type="Pfam" id="PF00535"/>
    </source>
</evidence>
<dbReference type="RefSeq" id="WP_048465933.1">
    <property type="nucleotide sequence ID" value="NZ_LABX01000176.1"/>
</dbReference>
<accession>A0A0J6S9H0</accession>
<dbReference type="PANTHER" id="PTHR48090:SF7">
    <property type="entry name" value="RFBJ PROTEIN"/>
    <property type="match status" value="1"/>
</dbReference>
<dbReference type="AlphaFoldDB" id="A0A0J6S9H0"/>
<dbReference type="SUPFAM" id="SSF53448">
    <property type="entry name" value="Nucleotide-diphospho-sugar transferases"/>
    <property type="match status" value="1"/>
</dbReference>
<reference evidence="2 3" key="1">
    <citation type="submission" date="2015-03" db="EMBL/GenBank/DDBJ databases">
        <title>Genome sequencing of Methylobacterium aquaticum DSM16371 type strain.</title>
        <authorList>
            <person name="Chaudhry V."/>
            <person name="Patil P.B."/>
        </authorList>
    </citation>
    <scope>NUCLEOTIDE SEQUENCE [LARGE SCALE GENOMIC DNA]</scope>
    <source>
        <strain evidence="2 3">DSM 16371</strain>
    </source>
</reference>
<dbReference type="Gene3D" id="3.90.550.10">
    <property type="entry name" value="Spore Coat Polysaccharide Biosynthesis Protein SpsA, Chain A"/>
    <property type="match status" value="1"/>
</dbReference>
<dbReference type="InterPro" id="IPR029044">
    <property type="entry name" value="Nucleotide-diphossugar_trans"/>
</dbReference>
<dbReference type="CDD" id="cd04179">
    <property type="entry name" value="DPM_DPG-synthase_like"/>
    <property type="match status" value="1"/>
</dbReference>
<protein>
    <submittedName>
        <fullName evidence="2">Glycosyl transferase family 2</fullName>
    </submittedName>
</protein>
<gene>
    <name evidence="2" type="ORF">VP06_22110</name>
</gene>
<feature type="domain" description="Glycosyltransferase 2-like" evidence="1">
    <location>
        <begin position="8"/>
        <end position="169"/>
    </location>
</feature>
<dbReference type="Proteomes" id="UP000035929">
    <property type="component" value="Unassembled WGS sequence"/>
</dbReference>
<dbReference type="InterPro" id="IPR001173">
    <property type="entry name" value="Glyco_trans_2-like"/>
</dbReference>
<comment type="caution">
    <text evidence="2">The sequence shown here is derived from an EMBL/GenBank/DDBJ whole genome shotgun (WGS) entry which is preliminary data.</text>
</comment>
<dbReference type="PANTHER" id="PTHR48090">
    <property type="entry name" value="UNDECAPRENYL-PHOSPHATE 4-DEOXY-4-FORMAMIDO-L-ARABINOSE TRANSFERASE-RELATED"/>
    <property type="match status" value="1"/>
</dbReference>
<name>A0A0J6S9H0_9HYPH</name>